<dbReference type="SUPFAM" id="SSF109604">
    <property type="entry name" value="HD-domain/PDEase-like"/>
    <property type="match status" value="1"/>
</dbReference>
<gene>
    <name evidence="2" type="ORF">CLLI_21850</name>
</gene>
<protein>
    <submittedName>
        <fullName evidence="2">HD domain protein</fullName>
    </submittedName>
</protein>
<dbReference type="CDD" id="cd00077">
    <property type="entry name" value="HDc"/>
    <property type="match status" value="1"/>
</dbReference>
<dbReference type="InterPro" id="IPR006674">
    <property type="entry name" value="HD_domain"/>
</dbReference>
<dbReference type="EMBL" id="PVXO01000058">
    <property type="protein sequence ID" value="PRR77797.1"/>
    <property type="molecule type" value="Genomic_DNA"/>
</dbReference>
<dbReference type="PROSITE" id="PS51831">
    <property type="entry name" value="HD"/>
    <property type="match status" value="1"/>
</dbReference>
<dbReference type="Proteomes" id="UP000239706">
    <property type="component" value="Unassembled WGS sequence"/>
</dbReference>
<sequence length="161" mass="19121">MDNNLYKVNKILNSEKYKEYLKKNNECEMDREFCKHDIDHFLDVARIAYIICLEKGLNYSKEVIYAIAILHDIGRWMEYEKGIPHEEASEILAKELLREAGFSEYEENLILQAILSHRKHGEGELNFIIYKSDKLSRKCFTCGAEQKCNWNKDKKNFNILY</sequence>
<accession>A0A2T0B1X8</accession>
<dbReference type="AlphaFoldDB" id="A0A2T0B1X8"/>
<dbReference type="OrthoDB" id="1669667at2"/>
<feature type="domain" description="HD" evidence="1">
    <location>
        <begin position="37"/>
        <end position="138"/>
    </location>
</feature>
<keyword evidence="3" id="KW-1185">Reference proteome</keyword>
<proteinExistence type="predicted"/>
<name>A0A2T0B1X8_9CLOT</name>
<evidence type="ECO:0000259" key="1">
    <source>
        <dbReference type="PROSITE" id="PS51831"/>
    </source>
</evidence>
<dbReference type="SMART" id="SM00471">
    <property type="entry name" value="HDc"/>
    <property type="match status" value="1"/>
</dbReference>
<dbReference type="RefSeq" id="WP_106064246.1">
    <property type="nucleotide sequence ID" value="NZ_PVXO01000058.1"/>
</dbReference>
<evidence type="ECO:0000313" key="2">
    <source>
        <dbReference type="EMBL" id="PRR77797.1"/>
    </source>
</evidence>
<reference evidence="2 3" key="1">
    <citation type="submission" date="2018-03" db="EMBL/GenBank/DDBJ databases">
        <title>Genome sequence of Clostridium liquoris DSM 100320.</title>
        <authorList>
            <person name="Poehlein A."/>
            <person name="Daniel R."/>
        </authorList>
    </citation>
    <scope>NUCLEOTIDE SEQUENCE [LARGE SCALE GENOMIC DNA]</scope>
    <source>
        <strain evidence="2 3">DSM 100320</strain>
    </source>
</reference>
<comment type="caution">
    <text evidence="2">The sequence shown here is derived from an EMBL/GenBank/DDBJ whole genome shotgun (WGS) entry which is preliminary data.</text>
</comment>
<dbReference type="InterPro" id="IPR003607">
    <property type="entry name" value="HD/PDEase_dom"/>
</dbReference>
<organism evidence="2 3">
    <name type="scientific">Clostridium liquoris</name>
    <dbReference type="NCBI Taxonomy" id="1289519"/>
    <lineage>
        <taxon>Bacteria</taxon>
        <taxon>Bacillati</taxon>
        <taxon>Bacillota</taxon>
        <taxon>Clostridia</taxon>
        <taxon>Eubacteriales</taxon>
        <taxon>Clostridiaceae</taxon>
        <taxon>Clostridium</taxon>
    </lineage>
</organism>
<dbReference type="Gene3D" id="1.10.3210.10">
    <property type="entry name" value="Hypothetical protein af1432"/>
    <property type="match status" value="1"/>
</dbReference>
<evidence type="ECO:0000313" key="3">
    <source>
        <dbReference type="Proteomes" id="UP000239706"/>
    </source>
</evidence>
<dbReference type="Pfam" id="PF01966">
    <property type="entry name" value="HD"/>
    <property type="match status" value="1"/>
</dbReference>